<evidence type="ECO:0008006" key="4">
    <source>
        <dbReference type="Google" id="ProtNLM"/>
    </source>
</evidence>
<keyword evidence="3" id="KW-1185">Reference proteome</keyword>
<dbReference type="OrthoDB" id="5945798at2759"/>
<feature type="chain" id="PRO_5004028845" description="Secreted protein" evidence="1">
    <location>
        <begin position="32"/>
        <end position="169"/>
    </location>
</feature>
<dbReference type="HOGENOM" id="CLU_1578495_0_0_1"/>
<dbReference type="EMBL" id="KB446546">
    <property type="protein sequence ID" value="EME38758.1"/>
    <property type="molecule type" value="Genomic_DNA"/>
</dbReference>
<keyword evidence="1" id="KW-0732">Signal</keyword>
<feature type="signal peptide" evidence="1">
    <location>
        <begin position="1"/>
        <end position="31"/>
    </location>
</feature>
<protein>
    <recommendedName>
        <fullName evidence="4">Secreted protein</fullName>
    </recommendedName>
</protein>
<dbReference type="AlphaFoldDB" id="M2WID9"/>
<proteinExistence type="predicted"/>
<evidence type="ECO:0000313" key="3">
    <source>
        <dbReference type="Proteomes" id="UP000016933"/>
    </source>
</evidence>
<organism evidence="2 3">
    <name type="scientific">Dothistroma septosporum (strain NZE10 / CBS 128990)</name>
    <name type="common">Red band needle blight fungus</name>
    <name type="synonym">Mycosphaerella pini</name>
    <dbReference type="NCBI Taxonomy" id="675120"/>
    <lineage>
        <taxon>Eukaryota</taxon>
        <taxon>Fungi</taxon>
        <taxon>Dikarya</taxon>
        <taxon>Ascomycota</taxon>
        <taxon>Pezizomycotina</taxon>
        <taxon>Dothideomycetes</taxon>
        <taxon>Dothideomycetidae</taxon>
        <taxon>Mycosphaerellales</taxon>
        <taxon>Mycosphaerellaceae</taxon>
        <taxon>Dothistroma</taxon>
    </lineage>
</organism>
<reference evidence="3" key="1">
    <citation type="journal article" date="2012" name="PLoS Genet.">
        <title>The genomes of the fungal plant pathogens Cladosporium fulvum and Dothistroma septosporum reveal adaptation to different hosts and lifestyles but also signatures of common ancestry.</title>
        <authorList>
            <person name="de Wit P.J.G.M."/>
            <person name="van der Burgt A."/>
            <person name="Oekmen B."/>
            <person name="Stergiopoulos I."/>
            <person name="Abd-Elsalam K.A."/>
            <person name="Aerts A.L."/>
            <person name="Bahkali A.H."/>
            <person name="Beenen H.G."/>
            <person name="Chettri P."/>
            <person name="Cox M.P."/>
            <person name="Datema E."/>
            <person name="de Vries R.P."/>
            <person name="Dhillon B."/>
            <person name="Ganley A.R."/>
            <person name="Griffiths S.A."/>
            <person name="Guo Y."/>
            <person name="Hamelin R.C."/>
            <person name="Henrissat B."/>
            <person name="Kabir M.S."/>
            <person name="Jashni M.K."/>
            <person name="Kema G."/>
            <person name="Klaubauf S."/>
            <person name="Lapidus A."/>
            <person name="Levasseur A."/>
            <person name="Lindquist E."/>
            <person name="Mehrabi R."/>
            <person name="Ohm R.A."/>
            <person name="Owen T.J."/>
            <person name="Salamov A."/>
            <person name="Schwelm A."/>
            <person name="Schijlen E."/>
            <person name="Sun H."/>
            <person name="van den Burg H.A."/>
            <person name="van Ham R.C.H.J."/>
            <person name="Zhang S."/>
            <person name="Goodwin S.B."/>
            <person name="Grigoriev I.V."/>
            <person name="Collemare J."/>
            <person name="Bradshaw R.E."/>
        </authorList>
    </citation>
    <scope>NUCLEOTIDE SEQUENCE [LARGE SCALE GENOMIC DNA]</scope>
    <source>
        <strain evidence="3">NZE10 / CBS 128990</strain>
    </source>
</reference>
<sequence length="169" mass="19333">MLWVWSGQEAGLDVRIVSFVLWMFCFLQTSTDPRNDRCDRRYTTQTCTFRWRHDDNALLRWSARTPRATRTIAHPSLTSTANRFLQRLRSAGSACLRRRHLHAFAFAQSALAAACSNLRLPFGYFPAARSSIPRGIDNARLHHILASIFHSDIVDFWASTSALILLVQI</sequence>
<gene>
    <name evidence="2" type="ORF">DOTSEDRAFT_180645</name>
</gene>
<evidence type="ECO:0000313" key="2">
    <source>
        <dbReference type="EMBL" id="EME38758.1"/>
    </source>
</evidence>
<name>M2WID9_DOTSN</name>
<accession>M2WID9</accession>
<dbReference type="Proteomes" id="UP000016933">
    <property type="component" value="Unassembled WGS sequence"/>
</dbReference>
<evidence type="ECO:0000256" key="1">
    <source>
        <dbReference type="SAM" id="SignalP"/>
    </source>
</evidence>
<reference evidence="2 3" key="2">
    <citation type="journal article" date="2012" name="PLoS Pathog.">
        <title>Diverse lifestyles and strategies of plant pathogenesis encoded in the genomes of eighteen Dothideomycetes fungi.</title>
        <authorList>
            <person name="Ohm R.A."/>
            <person name="Feau N."/>
            <person name="Henrissat B."/>
            <person name="Schoch C.L."/>
            <person name="Horwitz B.A."/>
            <person name="Barry K.W."/>
            <person name="Condon B.J."/>
            <person name="Copeland A.C."/>
            <person name="Dhillon B."/>
            <person name="Glaser F."/>
            <person name="Hesse C.N."/>
            <person name="Kosti I."/>
            <person name="LaButti K."/>
            <person name="Lindquist E.A."/>
            <person name="Lucas S."/>
            <person name="Salamov A.A."/>
            <person name="Bradshaw R.E."/>
            <person name="Ciuffetti L."/>
            <person name="Hamelin R.C."/>
            <person name="Kema G.H.J."/>
            <person name="Lawrence C."/>
            <person name="Scott J.A."/>
            <person name="Spatafora J.W."/>
            <person name="Turgeon B.G."/>
            <person name="de Wit P.J.G.M."/>
            <person name="Zhong S."/>
            <person name="Goodwin S.B."/>
            <person name="Grigoriev I.V."/>
        </authorList>
    </citation>
    <scope>NUCLEOTIDE SEQUENCE [LARGE SCALE GENOMIC DNA]</scope>
    <source>
        <strain evidence="3">NZE10 / CBS 128990</strain>
    </source>
</reference>